<dbReference type="InterPro" id="IPR052586">
    <property type="entry name" value="ASCC2"/>
</dbReference>
<evidence type="ECO:0000313" key="3">
    <source>
        <dbReference type="Proteomes" id="UP000673552"/>
    </source>
</evidence>
<comment type="caution">
    <text evidence="2">The sequence shown here is derived from an EMBL/GenBank/DDBJ whole genome shotgun (WGS) entry which is preliminary data.</text>
</comment>
<sequence>MTASLQDAFPDVGGAVCSTFFSSVDLSDKLWASLERLAGADDITFWIVVANHDRLPVVLVNVITAVDHAHSSHSKAQRSAVTADGEQHAIEVLIRLATSTDLCARRLVDPASLATQLNVLLPWKLLFPLSLLLLRHSGAAASVTLTSLILLNPGYLCTLHVFMPVWWDGVSRCAVRCARDLQRGRFQRQSGDILSLFEQVYRLTKQLWAVVHCAPFLSDYISLPRTLRALRVIVDVLSPILQHFVMVCDGLAPRRPILSRANSVIVNAAINTASVLILYHTYVTQAPRRRPQHMDGYCIPQLINRTYSHLRDYLRQHGRGFVEETLQAYGSGSFLGLINFLYPPVRFADDASEKGLGQVMLTLTKDTADSNDFADAARGCRQRFFELLLLELVRQGVHIDDLLARHLVTAEEAAKLGASEDTIKSALADLSTGSALPDAAGNDRSPAVGETPPPSAVAVSSDDPLVAMVMEVFPQYNAAGVRAALNFYSNDVEQFIMDASMENLPPHLVAPLTAPGHYEAELAAHEAGMDHGAANTPSAESPAATGAGASGHLALYDFDDNLEPDALYRLMGRDLYEVLMDPDGEDGYINGGANEDEMEDEAEYKVTLNDPQAYISDSFDIDEEMKAKIRLLNEIMYEDELDDAQQDVHLAGGDIIDDSSAGDDDDSDSRGRRGRGRRGGGGGADGPSPGHVDVEPTTAARDHEPACASAAALSPPPQQRAPRDEYHDKRYHEKRSKERAARTKQMQSDRSARVPVYASKKKTSKAKDGGTKGSLQRAVRRAKLDVDA</sequence>
<keyword evidence="3" id="KW-1185">Reference proteome</keyword>
<reference evidence="2 3" key="1">
    <citation type="submission" date="2021-03" db="EMBL/GenBank/DDBJ databases">
        <title>Leishmania (Mundinia) martiniquensis Genome sequencing and assembly.</title>
        <authorList>
            <person name="Almutairi H."/>
            <person name="Gatherer D."/>
        </authorList>
    </citation>
    <scope>NUCLEOTIDE SEQUENCE [LARGE SCALE GENOMIC DNA]</scope>
    <source>
        <strain evidence="2">LSCM1</strain>
    </source>
</reference>
<evidence type="ECO:0000256" key="1">
    <source>
        <dbReference type="SAM" id="MobiDB-lite"/>
    </source>
</evidence>
<dbReference type="RefSeq" id="XP_067174355.1">
    <property type="nucleotide sequence ID" value="XM_067318250.1"/>
</dbReference>
<dbReference type="GO" id="GO:0043130">
    <property type="term" value="F:ubiquitin binding"/>
    <property type="evidence" value="ECO:0007669"/>
    <property type="project" value="TreeGrafter"/>
</dbReference>
<dbReference type="AlphaFoldDB" id="A0A836GID2"/>
<dbReference type="PANTHER" id="PTHR21494">
    <property type="entry name" value="ACTIVATING SIGNAL COINTEGRATOR 1 COMPLEX SUBUNIT 2 ASC-1 COMPLEX SUBUNIT P100"/>
    <property type="match status" value="1"/>
</dbReference>
<feature type="region of interest" description="Disordered" evidence="1">
    <location>
        <begin position="653"/>
        <end position="788"/>
    </location>
</feature>
<protein>
    <recommendedName>
        <fullName evidence="4">CUE domain-containing protein</fullName>
    </recommendedName>
</protein>
<accession>A0A836GID2</accession>
<dbReference type="SMR" id="A0A836GID2"/>
<dbReference type="PANTHER" id="PTHR21494:SF0">
    <property type="entry name" value="ACTIVATING SIGNAL COINTEGRATOR 1 COMPLEX SUBUNIT 2"/>
    <property type="match status" value="1"/>
</dbReference>
<dbReference type="Proteomes" id="UP000673552">
    <property type="component" value="Chromosome 36"/>
</dbReference>
<dbReference type="GeneID" id="92510762"/>
<dbReference type="EMBL" id="JAFEUZ010000036">
    <property type="protein sequence ID" value="KAG5464418.1"/>
    <property type="molecule type" value="Genomic_DNA"/>
</dbReference>
<dbReference type="OrthoDB" id="277587at2759"/>
<evidence type="ECO:0008006" key="4">
    <source>
        <dbReference type="Google" id="ProtNLM"/>
    </source>
</evidence>
<name>A0A836GID2_9TRYP</name>
<feature type="compositionally biased region" description="Basic and acidic residues" evidence="1">
    <location>
        <begin position="721"/>
        <end position="741"/>
    </location>
</feature>
<gene>
    <name evidence="2" type="ORF">LSCM1_00603</name>
</gene>
<feature type="region of interest" description="Disordered" evidence="1">
    <location>
        <begin position="434"/>
        <end position="459"/>
    </location>
</feature>
<dbReference type="KEGG" id="lmat:92510762"/>
<feature type="compositionally biased region" description="Acidic residues" evidence="1">
    <location>
        <begin position="655"/>
        <end position="667"/>
    </location>
</feature>
<proteinExistence type="predicted"/>
<organism evidence="2 3">
    <name type="scientific">Leishmania martiniquensis</name>
    <dbReference type="NCBI Taxonomy" id="1580590"/>
    <lineage>
        <taxon>Eukaryota</taxon>
        <taxon>Discoba</taxon>
        <taxon>Euglenozoa</taxon>
        <taxon>Kinetoplastea</taxon>
        <taxon>Metakinetoplastina</taxon>
        <taxon>Trypanosomatida</taxon>
        <taxon>Trypanosomatidae</taxon>
        <taxon>Leishmaniinae</taxon>
        <taxon>Leishmania</taxon>
    </lineage>
</organism>
<evidence type="ECO:0000313" key="2">
    <source>
        <dbReference type="EMBL" id="KAG5464418.1"/>
    </source>
</evidence>